<name>A0AA36DN24_CYLNA</name>
<evidence type="ECO:0000313" key="2">
    <source>
        <dbReference type="Proteomes" id="UP001176961"/>
    </source>
</evidence>
<accession>A0AA36DN24</accession>
<reference evidence="1" key="1">
    <citation type="submission" date="2023-07" db="EMBL/GenBank/DDBJ databases">
        <authorList>
            <consortium name="CYATHOMIX"/>
        </authorList>
    </citation>
    <scope>NUCLEOTIDE SEQUENCE</scope>
    <source>
        <strain evidence="1">N/A</strain>
    </source>
</reference>
<sequence>MGLSLHSQWRFAVSNTKSLCSQRKEFNLMLDEFLERVGYDREKHEDPHPLGWPRPAGIGATTLAIQAKMTHTFWRYFCTEGKNKLNDYNNAH</sequence>
<dbReference type="Proteomes" id="UP001176961">
    <property type="component" value="Unassembled WGS sequence"/>
</dbReference>
<keyword evidence="2" id="KW-1185">Reference proteome</keyword>
<dbReference type="EMBL" id="CATQJL010000001">
    <property type="protein sequence ID" value="CAJ0589444.1"/>
    <property type="molecule type" value="Genomic_DNA"/>
</dbReference>
<gene>
    <name evidence="1" type="ORF">CYNAS_LOCUS1427</name>
</gene>
<evidence type="ECO:0000313" key="1">
    <source>
        <dbReference type="EMBL" id="CAJ0589444.1"/>
    </source>
</evidence>
<dbReference type="AlphaFoldDB" id="A0AA36DN24"/>
<comment type="caution">
    <text evidence="1">The sequence shown here is derived from an EMBL/GenBank/DDBJ whole genome shotgun (WGS) entry which is preliminary data.</text>
</comment>
<organism evidence="1 2">
    <name type="scientific">Cylicocyclus nassatus</name>
    <name type="common">Nematode worm</name>
    <dbReference type="NCBI Taxonomy" id="53992"/>
    <lineage>
        <taxon>Eukaryota</taxon>
        <taxon>Metazoa</taxon>
        <taxon>Ecdysozoa</taxon>
        <taxon>Nematoda</taxon>
        <taxon>Chromadorea</taxon>
        <taxon>Rhabditida</taxon>
        <taxon>Rhabditina</taxon>
        <taxon>Rhabditomorpha</taxon>
        <taxon>Strongyloidea</taxon>
        <taxon>Strongylidae</taxon>
        <taxon>Cylicocyclus</taxon>
    </lineage>
</organism>
<proteinExistence type="predicted"/>
<protein>
    <submittedName>
        <fullName evidence="1">Uncharacterized protein</fullName>
    </submittedName>
</protein>